<gene>
    <name evidence="1" type="ORF">PMIN01_09608</name>
</gene>
<accession>A0A9P6GCZ9</accession>
<dbReference type="InterPro" id="IPR016130">
    <property type="entry name" value="Tyr_Pase_AS"/>
</dbReference>
<organism evidence="1 2">
    <name type="scientific">Paraphaeosphaeria minitans</name>
    <dbReference type="NCBI Taxonomy" id="565426"/>
    <lineage>
        <taxon>Eukaryota</taxon>
        <taxon>Fungi</taxon>
        <taxon>Dikarya</taxon>
        <taxon>Ascomycota</taxon>
        <taxon>Pezizomycotina</taxon>
        <taxon>Dothideomycetes</taxon>
        <taxon>Pleosporomycetidae</taxon>
        <taxon>Pleosporales</taxon>
        <taxon>Massarineae</taxon>
        <taxon>Didymosphaeriaceae</taxon>
        <taxon>Paraphaeosphaeria</taxon>
    </lineage>
</organism>
<dbReference type="OrthoDB" id="449382at2759"/>
<protein>
    <submittedName>
        <fullName evidence="1">Tyrosine phosphatase</fullName>
    </submittedName>
</protein>
<dbReference type="GO" id="GO:0004721">
    <property type="term" value="F:phosphoprotein phosphatase activity"/>
    <property type="evidence" value="ECO:0007669"/>
    <property type="project" value="InterPro"/>
</dbReference>
<dbReference type="Gene3D" id="3.90.190.10">
    <property type="entry name" value="Protein tyrosine phosphatase superfamily"/>
    <property type="match status" value="2"/>
</dbReference>
<dbReference type="InterPro" id="IPR029021">
    <property type="entry name" value="Prot-tyrosine_phosphatase-like"/>
</dbReference>
<sequence>METGLPSPPFYHVPNLNNLRDAALACGGLKTLDGERVRPGVLFRSAEVSKVDGEGWSRIVELGVSLAWLGLSCRRRLFFWEWSKQEVDRGLAGITNEEGKDAEDVVQGWEATLKSAGVVRSWVPVFREADYSPEKLAERYMKYLGKSTEGFVSAYHDILSDGGPAFRTILLYLANLPPPDAEPQEKCLGALIHCTAGKDRTGIFFGLLFSFLGVPDAQIADEYQLTEPGLSHIYDAVLPRLVASPAFVRYQREKLQGGSEEEGRKAALRMLGAKRESMLGALEMLRGQWGSSEKYMREVCGLGDGEVEALRRNLLVHG</sequence>
<dbReference type="PROSITE" id="PS00383">
    <property type="entry name" value="TYR_PHOSPHATASE_1"/>
    <property type="match status" value="1"/>
</dbReference>
<dbReference type="SUPFAM" id="SSF52799">
    <property type="entry name" value="(Phosphotyrosine protein) phosphatases II"/>
    <property type="match status" value="1"/>
</dbReference>
<dbReference type="InterPro" id="IPR026893">
    <property type="entry name" value="Tyr/Ser_Pase_IphP-type"/>
</dbReference>
<proteinExistence type="predicted"/>
<keyword evidence="2" id="KW-1185">Reference proteome</keyword>
<dbReference type="EMBL" id="WJXW01000010">
    <property type="protein sequence ID" value="KAF9732750.1"/>
    <property type="molecule type" value="Genomic_DNA"/>
</dbReference>
<reference evidence="1" key="1">
    <citation type="journal article" date="2020" name="Mol. Plant Microbe Interact.">
        <title>Genome Sequence of the Biocontrol Agent Coniothyrium minitans strain Conio (IMI 134523).</title>
        <authorList>
            <person name="Patel D."/>
            <person name="Shittu T.A."/>
            <person name="Baroncelli R."/>
            <person name="Muthumeenakshi S."/>
            <person name="Osborne T.H."/>
            <person name="Janganan T.K."/>
            <person name="Sreenivasaprasad S."/>
        </authorList>
    </citation>
    <scope>NUCLEOTIDE SEQUENCE</scope>
    <source>
        <strain evidence="1">Conio</strain>
    </source>
</reference>
<comment type="caution">
    <text evidence="1">The sequence shown here is derived from an EMBL/GenBank/DDBJ whole genome shotgun (WGS) entry which is preliminary data.</text>
</comment>
<name>A0A9P6GCZ9_9PLEO</name>
<dbReference type="Pfam" id="PF13350">
    <property type="entry name" value="Y_phosphatase3"/>
    <property type="match status" value="2"/>
</dbReference>
<evidence type="ECO:0000313" key="2">
    <source>
        <dbReference type="Proteomes" id="UP000756921"/>
    </source>
</evidence>
<dbReference type="Proteomes" id="UP000756921">
    <property type="component" value="Unassembled WGS sequence"/>
</dbReference>
<dbReference type="AlphaFoldDB" id="A0A9P6GCZ9"/>
<evidence type="ECO:0000313" key="1">
    <source>
        <dbReference type="EMBL" id="KAF9732750.1"/>
    </source>
</evidence>